<evidence type="ECO:0000256" key="3">
    <source>
        <dbReference type="ARBA" id="ARBA00022898"/>
    </source>
</evidence>
<keyword evidence="3" id="KW-0663">Pyridoxal phosphate</keyword>
<dbReference type="EMBL" id="JQAR01000023">
    <property type="protein sequence ID" value="KRN27250.1"/>
    <property type="molecule type" value="Genomic_DNA"/>
</dbReference>
<dbReference type="Pfam" id="PF00155">
    <property type="entry name" value="Aminotran_1_2"/>
    <property type="match status" value="1"/>
</dbReference>
<dbReference type="PANTHER" id="PTHR46577">
    <property type="entry name" value="HTH-TYPE TRANSCRIPTIONAL REGULATORY PROTEIN GABR"/>
    <property type="match status" value="1"/>
</dbReference>
<evidence type="ECO:0000259" key="7">
    <source>
        <dbReference type="PROSITE" id="PS50949"/>
    </source>
</evidence>
<dbReference type="InterPro" id="IPR000524">
    <property type="entry name" value="Tscrpt_reg_HTH_GntR"/>
</dbReference>
<dbReference type="SUPFAM" id="SSF46785">
    <property type="entry name" value="Winged helix' DNA-binding domain"/>
    <property type="match status" value="1"/>
</dbReference>
<dbReference type="InterPro" id="IPR051446">
    <property type="entry name" value="HTH_trans_reg/aminotransferase"/>
</dbReference>
<comment type="caution">
    <text evidence="8">The sequence shown here is derived from an EMBL/GenBank/DDBJ whole genome shotgun (WGS) entry which is preliminary data.</text>
</comment>
<dbReference type="InterPro" id="IPR015422">
    <property type="entry name" value="PyrdxlP-dep_Trfase_small"/>
</dbReference>
<keyword evidence="6" id="KW-0804">Transcription</keyword>
<sequence>MHWKLPDGNQAVYLKIINLIIEGIQKGDLLPGEQLPVERDLAKKLNINRSTIQRAFSELVSRGILIRKLGSGTWINSGKWGVLTQGVNWQRYITTSRLGDPENFTVRLHRLQKQSGVIDLSYSSISIPNLSLTFPSMTINDLVSQESTNAISGILDLKQQLRIQLEPFLKQNLSAAQVLITSGAQQAFYLITQGLLSYGDAIAIESPSYFYQLSLFQAAGIRVFGVPLKENGGLELDVLRRHYYKHHLRFLFVNPTGQNPTTRNMPLAERESLVDCCRQLDLPIVEDDPLGLSNALTQRQVSTLRQLDPNNVLYVGSLSSLSGTNTRIGWLIAPPAIVERLAEIRQQMESGISVFSQLAAVQLLQQPQLSQLIQVQLQNLEEQKRHLLKALEPFAAQKLVSYKLPAYGSNIWVQLNVNKKIMNADYNLFLDHKLLVLPDFLFGVQSNHIRLSFTRITDVSEKDLTDRFGAVMDELKLI</sequence>
<dbReference type="OrthoDB" id="9802328at2"/>
<evidence type="ECO:0000256" key="4">
    <source>
        <dbReference type="ARBA" id="ARBA00023015"/>
    </source>
</evidence>
<dbReference type="CDD" id="cd00609">
    <property type="entry name" value="AAT_like"/>
    <property type="match status" value="1"/>
</dbReference>
<dbReference type="GO" id="GO:0008483">
    <property type="term" value="F:transaminase activity"/>
    <property type="evidence" value="ECO:0007669"/>
    <property type="project" value="UniProtKB-KW"/>
</dbReference>
<feature type="domain" description="HTH gntR-type" evidence="7">
    <location>
        <begin position="10"/>
        <end position="78"/>
    </location>
</feature>
<evidence type="ECO:0000256" key="6">
    <source>
        <dbReference type="ARBA" id="ARBA00023163"/>
    </source>
</evidence>
<protein>
    <submittedName>
        <fullName evidence="8">GntR family transcriptional regulator</fullName>
    </submittedName>
</protein>
<dbReference type="Pfam" id="PF00392">
    <property type="entry name" value="GntR"/>
    <property type="match status" value="1"/>
</dbReference>
<dbReference type="InterPro" id="IPR015424">
    <property type="entry name" value="PyrdxlP-dep_Trfase"/>
</dbReference>
<dbReference type="Gene3D" id="3.40.640.10">
    <property type="entry name" value="Type I PLP-dependent aspartate aminotransferase-like (Major domain)"/>
    <property type="match status" value="1"/>
</dbReference>
<reference evidence="8 9" key="1">
    <citation type="journal article" date="2015" name="Genome Announc.">
        <title>Expanding the biotechnology potential of lactobacilli through comparative genomics of 213 strains and associated genera.</title>
        <authorList>
            <person name="Sun Z."/>
            <person name="Harris H.M."/>
            <person name="McCann A."/>
            <person name="Guo C."/>
            <person name="Argimon S."/>
            <person name="Zhang W."/>
            <person name="Yang X."/>
            <person name="Jeffery I.B."/>
            <person name="Cooney J.C."/>
            <person name="Kagawa T.F."/>
            <person name="Liu W."/>
            <person name="Song Y."/>
            <person name="Salvetti E."/>
            <person name="Wrobel A."/>
            <person name="Rasinkangas P."/>
            <person name="Parkhill J."/>
            <person name="Rea M.C."/>
            <person name="O'Sullivan O."/>
            <person name="Ritari J."/>
            <person name="Douillard F.P."/>
            <person name="Paul Ross R."/>
            <person name="Yang R."/>
            <person name="Briner A.E."/>
            <person name="Felis G.E."/>
            <person name="de Vos W.M."/>
            <person name="Barrangou R."/>
            <person name="Klaenhammer T.R."/>
            <person name="Caufield P.W."/>
            <person name="Cui Y."/>
            <person name="Zhang H."/>
            <person name="O'Toole P.W."/>
        </authorList>
    </citation>
    <scope>NUCLEOTIDE SEQUENCE [LARGE SCALE GENOMIC DNA]</scope>
    <source>
        <strain evidence="8 9">ATCC 27304</strain>
    </source>
</reference>
<dbReference type="AlphaFoldDB" id="A0A0R2FF65"/>
<dbReference type="GO" id="GO:0030170">
    <property type="term" value="F:pyridoxal phosphate binding"/>
    <property type="evidence" value="ECO:0007669"/>
    <property type="project" value="InterPro"/>
</dbReference>
<evidence type="ECO:0000313" key="8">
    <source>
        <dbReference type="EMBL" id="KRN27250.1"/>
    </source>
</evidence>
<dbReference type="Proteomes" id="UP000051727">
    <property type="component" value="Unassembled WGS sequence"/>
</dbReference>
<dbReference type="Gene3D" id="1.10.10.10">
    <property type="entry name" value="Winged helix-like DNA-binding domain superfamily/Winged helix DNA-binding domain"/>
    <property type="match status" value="1"/>
</dbReference>
<keyword evidence="2" id="KW-0032">Aminotransferase</keyword>
<keyword evidence="4" id="KW-0805">Transcription regulation</keyword>
<accession>A0A0R2FF65</accession>
<dbReference type="GO" id="GO:0003700">
    <property type="term" value="F:DNA-binding transcription factor activity"/>
    <property type="evidence" value="ECO:0007669"/>
    <property type="project" value="InterPro"/>
</dbReference>
<evidence type="ECO:0000256" key="1">
    <source>
        <dbReference type="ARBA" id="ARBA00005384"/>
    </source>
</evidence>
<dbReference type="PATRIC" id="fig|1618.3.peg.1084"/>
<dbReference type="PANTHER" id="PTHR46577:SF2">
    <property type="entry name" value="TRANSCRIPTIONAL REGULATORY PROTEIN"/>
    <property type="match status" value="1"/>
</dbReference>
<name>A0A0R2FF65_9LACO</name>
<dbReference type="PRINTS" id="PR00035">
    <property type="entry name" value="HTHGNTR"/>
</dbReference>
<keyword evidence="5" id="KW-0238">DNA-binding</keyword>
<dbReference type="SUPFAM" id="SSF53383">
    <property type="entry name" value="PLP-dependent transferases"/>
    <property type="match status" value="1"/>
</dbReference>
<dbReference type="InterPro" id="IPR015421">
    <property type="entry name" value="PyrdxlP-dep_Trfase_major"/>
</dbReference>
<evidence type="ECO:0000313" key="9">
    <source>
        <dbReference type="Proteomes" id="UP000051727"/>
    </source>
</evidence>
<keyword evidence="2" id="KW-0808">Transferase</keyword>
<dbReference type="PROSITE" id="PS50949">
    <property type="entry name" value="HTH_GNTR"/>
    <property type="match status" value="1"/>
</dbReference>
<dbReference type="Gene3D" id="3.90.1150.10">
    <property type="entry name" value="Aspartate Aminotransferase, domain 1"/>
    <property type="match status" value="1"/>
</dbReference>
<dbReference type="RefSeq" id="WP_056991904.1">
    <property type="nucleotide sequence ID" value="NZ_JQAR01000023.1"/>
</dbReference>
<dbReference type="SMART" id="SM00345">
    <property type="entry name" value="HTH_GNTR"/>
    <property type="match status" value="1"/>
</dbReference>
<dbReference type="InterPro" id="IPR036390">
    <property type="entry name" value="WH_DNA-bd_sf"/>
</dbReference>
<dbReference type="CDD" id="cd07377">
    <property type="entry name" value="WHTH_GntR"/>
    <property type="match status" value="1"/>
</dbReference>
<dbReference type="STRING" id="1618.IV36_GL001072"/>
<dbReference type="InterPro" id="IPR004839">
    <property type="entry name" value="Aminotransferase_I/II_large"/>
</dbReference>
<dbReference type="GO" id="GO:0003677">
    <property type="term" value="F:DNA binding"/>
    <property type="evidence" value="ECO:0007669"/>
    <property type="project" value="UniProtKB-KW"/>
</dbReference>
<dbReference type="InterPro" id="IPR036388">
    <property type="entry name" value="WH-like_DNA-bd_sf"/>
</dbReference>
<organism evidence="8 9">
    <name type="scientific">Liquorilactobacillus mali</name>
    <dbReference type="NCBI Taxonomy" id="1618"/>
    <lineage>
        <taxon>Bacteria</taxon>
        <taxon>Bacillati</taxon>
        <taxon>Bacillota</taxon>
        <taxon>Bacilli</taxon>
        <taxon>Lactobacillales</taxon>
        <taxon>Lactobacillaceae</taxon>
        <taxon>Liquorilactobacillus</taxon>
    </lineage>
</organism>
<proteinExistence type="inferred from homology"/>
<evidence type="ECO:0000256" key="2">
    <source>
        <dbReference type="ARBA" id="ARBA00022576"/>
    </source>
</evidence>
<evidence type="ECO:0000256" key="5">
    <source>
        <dbReference type="ARBA" id="ARBA00023125"/>
    </source>
</evidence>
<gene>
    <name evidence="8" type="ORF">IV36_GL001072</name>
</gene>
<comment type="similarity">
    <text evidence="1">In the C-terminal section; belongs to the class-I pyridoxal-phosphate-dependent aminotransferase family.</text>
</comment>